<proteinExistence type="predicted"/>
<name>A0A840BHJ2_9RHOO</name>
<gene>
    <name evidence="1" type="ORF">GGR36_000426</name>
</gene>
<organism evidence="1 2">
    <name type="scientific">Niveibacterium umoris</name>
    <dbReference type="NCBI Taxonomy" id="1193620"/>
    <lineage>
        <taxon>Bacteria</taxon>
        <taxon>Pseudomonadati</taxon>
        <taxon>Pseudomonadota</taxon>
        <taxon>Betaproteobacteria</taxon>
        <taxon>Rhodocyclales</taxon>
        <taxon>Rhodocyclaceae</taxon>
        <taxon>Niveibacterium</taxon>
    </lineage>
</organism>
<dbReference type="AlphaFoldDB" id="A0A840BHJ2"/>
<comment type="caution">
    <text evidence="1">The sequence shown here is derived from an EMBL/GenBank/DDBJ whole genome shotgun (WGS) entry which is preliminary data.</text>
</comment>
<reference evidence="1 2" key="1">
    <citation type="submission" date="2020-08" db="EMBL/GenBank/DDBJ databases">
        <title>Genomic Encyclopedia of Type Strains, Phase IV (KMG-IV): sequencing the most valuable type-strain genomes for metagenomic binning, comparative biology and taxonomic classification.</title>
        <authorList>
            <person name="Goeker M."/>
        </authorList>
    </citation>
    <scope>NUCLEOTIDE SEQUENCE [LARGE SCALE GENOMIC DNA]</scope>
    <source>
        <strain evidence="1 2">DSM 106739</strain>
    </source>
</reference>
<keyword evidence="2" id="KW-1185">Reference proteome</keyword>
<sequence length="30" mass="3259">MNQPVLLAWPVMTDAAQRAAATLLKEPKHG</sequence>
<dbReference type="EMBL" id="JACIET010000001">
    <property type="protein sequence ID" value="MBB4011118.1"/>
    <property type="molecule type" value="Genomic_DNA"/>
</dbReference>
<dbReference type="Proteomes" id="UP000561045">
    <property type="component" value="Unassembled WGS sequence"/>
</dbReference>
<evidence type="ECO:0000313" key="2">
    <source>
        <dbReference type="Proteomes" id="UP000561045"/>
    </source>
</evidence>
<evidence type="ECO:0000313" key="1">
    <source>
        <dbReference type="EMBL" id="MBB4011118.1"/>
    </source>
</evidence>
<protein>
    <submittedName>
        <fullName evidence="1">Uncharacterized protein</fullName>
    </submittedName>
</protein>
<accession>A0A840BHJ2</accession>